<dbReference type="Proteomes" id="UP000712157">
    <property type="component" value="Unassembled WGS sequence"/>
</dbReference>
<dbReference type="EMBL" id="JAHQCW010000052">
    <property type="protein sequence ID" value="MBU9739199.1"/>
    <property type="molecule type" value="Genomic_DNA"/>
</dbReference>
<evidence type="ECO:0000313" key="3">
    <source>
        <dbReference type="Proteomes" id="UP000712157"/>
    </source>
</evidence>
<dbReference type="InterPro" id="IPR001279">
    <property type="entry name" value="Metallo-B-lactamas"/>
</dbReference>
<sequence length="335" mass="38149">MGKKDWKELSALKAVKHNGVTRSRDFTTEAYMEEFRKFNRTKKIYDIDPYVEVYHLRDNVYSLFTENCDAGGAVFMHLIIGPEKALLIDTAYGLGDTKALVDGLTGNKPLIVVNTHNHCDHAYGNCRFDTVYCHKYELPYLEAQDSHIWDYLFDENGRCRWLEFDRADLPEFKKYQIVCFEDMHVFDLGGGYEIQAVWLGGHTPGHCGYLDKQNRIFFSGDDIVSTGTNVGVGPNPNDFNSYFGEYMNITTFRSNLIKLMAYQDQFDTIFPQHGPVGLSGDLLPVLLTSCDEILENPESFDYKMEFAGLKGEASIEIKQKFIPGLGVFSYTDNGL</sequence>
<feature type="domain" description="Metallo-beta-lactamase" evidence="1">
    <location>
        <begin position="73"/>
        <end position="273"/>
    </location>
</feature>
<organism evidence="2 3">
    <name type="scientific">Diplocloster agilis</name>
    <dbReference type="NCBI Taxonomy" id="2850323"/>
    <lineage>
        <taxon>Bacteria</taxon>
        <taxon>Bacillati</taxon>
        <taxon>Bacillota</taxon>
        <taxon>Clostridia</taxon>
        <taxon>Lachnospirales</taxon>
        <taxon>Lachnospiraceae</taxon>
        <taxon>Diplocloster</taxon>
    </lineage>
</organism>
<dbReference type="Pfam" id="PF00753">
    <property type="entry name" value="Lactamase_B"/>
    <property type="match status" value="1"/>
</dbReference>
<dbReference type="PANTHER" id="PTHR42951:SF14">
    <property type="entry name" value="METALLO-BETA-LACTAMASE SUPERFAMILY PROTEIN"/>
    <property type="match status" value="1"/>
</dbReference>
<keyword evidence="3" id="KW-1185">Reference proteome</keyword>
<dbReference type="InterPro" id="IPR036866">
    <property type="entry name" value="RibonucZ/Hydroxyglut_hydro"/>
</dbReference>
<dbReference type="Gene3D" id="3.60.15.10">
    <property type="entry name" value="Ribonuclease Z/Hydroxyacylglutathione hydrolase-like"/>
    <property type="match status" value="1"/>
</dbReference>
<proteinExistence type="predicted"/>
<comment type="caution">
    <text evidence="2">The sequence shown here is derived from an EMBL/GenBank/DDBJ whole genome shotgun (WGS) entry which is preliminary data.</text>
</comment>
<reference evidence="2" key="1">
    <citation type="submission" date="2021-06" db="EMBL/GenBank/DDBJ databases">
        <title>Description of novel taxa of the family Lachnospiraceae.</title>
        <authorList>
            <person name="Chaplin A.V."/>
            <person name="Sokolova S.R."/>
            <person name="Pikina A.P."/>
            <person name="Korzhanova M."/>
            <person name="Belova V."/>
            <person name="Korostin D."/>
            <person name="Efimov B.A."/>
        </authorList>
    </citation>
    <scope>NUCLEOTIDE SEQUENCE</scope>
    <source>
        <strain evidence="2">ASD5720</strain>
    </source>
</reference>
<evidence type="ECO:0000259" key="1">
    <source>
        <dbReference type="SMART" id="SM00849"/>
    </source>
</evidence>
<dbReference type="InterPro" id="IPR050855">
    <property type="entry name" value="NDM-1-like"/>
</dbReference>
<evidence type="ECO:0000313" key="2">
    <source>
        <dbReference type="EMBL" id="MBU9739199.1"/>
    </source>
</evidence>
<protein>
    <submittedName>
        <fullName evidence="2">MBL fold metallo-hydrolase</fullName>
    </submittedName>
</protein>
<dbReference type="RefSeq" id="WP_238723101.1">
    <property type="nucleotide sequence ID" value="NZ_JAHQCW010000052.1"/>
</dbReference>
<dbReference type="SUPFAM" id="SSF56281">
    <property type="entry name" value="Metallo-hydrolase/oxidoreductase"/>
    <property type="match status" value="1"/>
</dbReference>
<dbReference type="SMART" id="SM00849">
    <property type="entry name" value="Lactamase_B"/>
    <property type="match status" value="1"/>
</dbReference>
<gene>
    <name evidence="2" type="ORF">KTH89_21910</name>
</gene>
<accession>A0A949K2V2</accession>
<dbReference type="AlphaFoldDB" id="A0A949K2V2"/>
<dbReference type="PANTHER" id="PTHR42951">
    <property type="entry name" value="METALLO-BETA-LACTAMASE DOMAIN-CONTAINING"/>
    <property type="match status" value="1"/>
</dbReference>
<name>A0A949K2V2_9FIRM</name>